<dbReference type="InterPro" id="IPR029063">
    <property type="entry name" value="SAM-dependent_MTases_sf"/>
</dbReference>
<dbReference type="PANTHER" id="PTHR35276:SF1">
    <property type="entry name" value="TRNA (MNM(5)S(2)U34)-METHYLTRANSFERASE, CHLOROPLASTIC"/>
    <property type="match status" value="1"/>
</dbReference>
<proteinExistence type="predicted"/>
<keyword evidence="1" id="KW-0808">Transferase</keyword>
<dbReference type="EMBL" id="FNQE01000009">
    <property type="protein sequence ID" value="SDY86241.1"/>
    <property type="molecule type" value="Genomic_DNA"/>
</dbReference>
<evidence type="ECO:0000313" key="1">
    <source>
        <dbReference type="EMBL" id="SDY86241.1"/>
    </source>
</evidence>
<dbReference type="OrthoDB" id="9792989at2"/>
<dbReference type="SUPFAM" id="SSF53335">
    <property type="entry name" value="S-adenosyl-L-methionine-dependent methyltransferases"/>
    <property type="match status" value="1"/>
</dbReference>
<gene>
    <name evidence="1" type="ORF">SAMN05660462_01095</name>
</gene>
<organism evidence="1 2">
    <name type="scientific">Proteiniborus ethanoligenes</name>
    <dbReference type="NCBI Taxonomy" id="415015"/>
    <lineage>
        <taxon>Bacteria</taxon>
        <taxon>Bacillati</taxon>
        <taxon>Bacillota</taxon>
        <taxon>Clostridia</taxon>
        <taxon>Eubacteriales</taxon>
        <taxon>Proteiniborus</taxon>
    </lineage>
</organism>
<keyword evidence="2" id="KW-1185">Reference proteome</keyword>
<dbReference type="Proteomes" id="UP000198625">
    <property type="component" value="Unassembled WGS sequence"/>
</dbReference>
<keyword evidence="1" id="KW-0489">Methyltransferase</keyword>
<accession>A0A1H3NBA5</accession>
<dbReference type="Gene3D" id="3.40.50.150">
    <property type="entry name" value="Vaccinia Virus protein VP39"/>
    <property type="match status" value="1"/>
</dbReference>
<dbReference type="STRING" id="415015.SAMN05660462_01095"/>
<dbReference type="GO" id="GO:0032259">
    <property type="term" value="P:methylation"/>
    <property type="evidence" value="ECO:0007669"/>
    <property type="project" value="UniProtKB-KW"/>
</dbReference>
<dbReference type="GO" id="GO:0008168">
    <property type="term" value="F:methyltransferase activity"/>
    <property type="evidence" value="ECO:0007669"/>
    <property type="project" value="UniProtKB-KW"/>
</dbReference>
<dbReference type="CDD" id="cd02440">
    <property type="entry name" value="AdoMet_MTases"/>
    <property type="match status" value="1"/>
</dbReference>
<dbReference type="PANTHER" id="PTHR35276">
    <property type="entry name" value="S-ADENOSYL-L-METHIONINE-DEPENDENT METHYLTRANSFERASES SUPERFAMILY PROTEIN"/>
    <property type="match status" value="1"/>
</dbReference>
<dbReference type="RefSeq" id="WP_143031481.1">
    <property type="nucleotide sequence ID" value="NZ_FNQE01000009.1"/>
</dbReference>
<sequence>MYKYFNNVTKIAKELMVKTVQKGNIVVDATVGNGHDTLLLANLVGGNGKVYGFDIQDSAIENTRLKLVQNHVYERVILIKDSHESMDKYILEKVDFIIFNLGYLPGGNHEINTKAETTIAALEKSLELLKENGLLLVTTYPGHRDGKIEDEYIKKTFSRLDQKKFNILKFEFINQINNPPILYGVEKNN</sequence>
<dbReference type="AlphaFoldDB" id="A0A1H3NBA5"/>
<name>A0A1H3NBA5_9FIRM</name>
<evidence type="ECO:0000313" key="2">
    <source>
        <dbReference type="Proteomes" id="UP000198625"/>
    </source>
</evidence>
<dbReference type="InterPro" id="IPR010719">
    <property type="entry name" value="MnmM_MeTrfase"/>
</dbReference>
<dbReference type="Pfam" id="PF06962">
    <property type="entry name" value="rRNA_methylase"/>
    <property type="match status" value="1"/>
</dbReference>
<reference evidence="1 2" key="1">
    <citation type="submission" date="2016-10" db="EMBL/GenBank/DDBJ databases">
        <authorList>
            <person name="de Groot N.N."/>
        </authorList>
    </citation>
    <scope>NUCLEOTIDE SEQUENCE [LARGE SCALE GENOMIC DNA]</scope>
    <source>
        <strain evidence="1 2">DSM 21650</strain>
    </source>
</reference>
<protein>
    <submittedName>
        <fullName evidence="1">Putative rRNA methylase</fullName>
    </submittedName>
</protein>